<accession>A0A066ZCT2</accession>
<dbReference type="AlphaFoldDB" id="A0A066ZCT2"/>
<reference evidence="2 3" key="1">
    <citation type="submission" date="2014-05" db="EMBL/GenBank/DDBJ databases">
        <title>Draft Genome Sequence of Kitasatospora cheerisanensis KCTC 2395.</title>
        <authorList>
            <person name="Nam D.H."/>
        </authorList>
    </citation>
    <scope>NUCLEOTIDE SEQUENCE [LARGE SCALE GENOMIC DNA]</scope>
    <source>
        <strain evidence="2 3">KCTC 2395</strain>
    </source>
</reference>
<evidence type="ECO:0000313" key="3">
    <source>
        <dbReference type="Proteomes" id="UP000027178"/>
    </source>
</evidence>
<evidence type="ECO:0000256" key="1">
    <source>
        <dbReference type="SAM" id="MobiDB-lite"/>
    </source>
</evidence>
<evidence type="ECO:0000313" key="2">
    <source>
        <dbReference type="EMBL" id="KDN87960.1"/>
    </source>
</evidence>
<dbReference type="Proteomes" id="UP000027178">
    <property type="component" value="Unassembled WGS sequence"/>
</dbReference>
<dbReference type="EMBL" id="JNBY01000013">
    <property type="protein sequence ID" value="KDN87960.1"/>
    <property type="molecule type" value="Genomic_DNA"/>
</dbReference>
<feature type="compositionally biased region" description="Pro residues" evidence="1">
    <location>
        <begin position="118"/>
        <end position="136"/>
    </location>
</feature>
<dbReference type="RefSeq" id="WP_051652607.1">
    <property type="nucleotide sequence ID" value="NZ_KK853997.1"/>
</dbReference>
<dbReference type="HOGENOM" id="CLU_1600513_0_0_11"/>
<organism evidence="2 3">
    <name type="scientific">Kitasatospora cheerisanensis KCTC 2395</name>
    <dbReference type="NCBI Taxonomy" id="1348663"/>
    <lineage>
        <taxon>Bacteria</taxon>
        <taxon>Bacillati</taxon>
        <taxon>Actinomycetota</taxon>
        <taxon>Actinomycetes</taxon>
        <taxon>Kitasatosporales</taxon>
        <taxon>Streptomycetaceae</taxon>
        <taxon>Kitasatospora</taxon>
    </lineage>
</organism>
<sequence>MRETSPPAGRTLERLRRADDVLDLQAAGRRGGTAAVLRRLAARTRAGVLLLHPTGTDACPPPTPVGTAERALARSAVREAATRAAGSAAVGSSALTCLVVTLPGRPGTRPPVLAAVAPGPPRPNCPSCSPTPPPCSASPGTPNTAAARPTAPDSPTPAPAKPSCTC</sequence>
<comment type="caution">
    <text evidence="2">The sequence shown here is derived from an EMBL/GenBank/DDBJ whole genome shotgun (WGS) entry which is preliminary data.</text>
</comment>
<feature type="region of interest" description="Disordered" evidence="1">
    <location>
        <begin position="107"/>
        <end position="166"/>
    </location>
</feature>
<dbReference type="PATRIC" id="fig|1348663.4.peg.266"/>
<feature type="compositionally biased region" description="Low complexity" evidence="1">
    <location>
        <begin position="137"/>
        <end position="151"/>
    </location>
</feature>
<gene>
    <name evidence="2" type="ORF">KCH_02870</name>
</gene>
<name>A0A066ZCT2_9ACTN</name>
<protein>
    <submittedName>
        <fullName evidence="2">Uncharacterized protein</fullName>
    </submittedName>
</protein>
<proteinExistence type="predicted"/>
<keyword evidence="3" id="KW-1185">Reference proteome</keyword>